<dbReference type="Proteomes" id="UP000005824">
    <property type="component" value="Unassembled WGS sequence"/>
</dbReference>
<name>B4DA65_9BACT</name>
<sequence>MTPLDTSILCRTSVTLPATASGEMMYMPGGLQGITPMEGAPENQPKINVLVDASGAQSLEKQRSALAAKGKRPYFDFNHEGGEASFWPEAFFWKESPEPGIYCRGEWTADGKAKVEGKAWRQFSPVFHVDDKRANPARIVAREWAHPNMGGLVNDPAFRTILPLWAKNAAGAHPDQPNQNHAAAIAMNEQELAALQAKIQEQNRELDALKAKEADTKQKKENADLVTAEIKAKEHEMKVSEQKLEIESLKAKSAKQDETIKARSKADAEAAVKRAVERAAIAAKDTKTQETLVTKATEDPAFLAVIDAMQGQAISARVTAPVTRPEVRVSAISGREMVTAFARLVCQNASIHDVRSPEKAKLAKAAAAIFAAEMRGQEDSWMGVPLDEAIKAADVTNAAVGTLAGTLVLQRNLPLLVYRYPMLKTLFSDFSDAVGLWQQVETTRIPITPAVTEYDATLDTNGRPKGFVVVTPAQTVDVPIQLTKHVGIPMVFGVQTLASTVRDLFAEQSAGAINALGGYFVDMATALMTSANFNAYAQITDASCGTTSGSTAITLGSTAGVYPGQEISGTGIPTGTHIASVPSSGNAVMTQAATATATVTATLGGGKVPTLYTTYVKALTDFNFASLGDIGVAFDTNRVPYDERYAMLNASYYQRLAQDPTFNTFFAAMQNPDIIRKGQLPELNNFLPQKAPFFPASSNRVGFAYHKAAIALKSRLPVDFTQAVSAMVPGSITTVTDPDTGISVLHVERVDVVGRYAESSIEVMLGANVGDRRAGLVLTSQ</sequence>
<dbReference type="RefSeq" id="WP_006983126.1">
    <property type="nucleotide sequence ID" value="NZ_ABVL01000029.1"/>
</dbReference>
<accession>B4DA65</accession>
<reference evidence="2 3" key="1">
    <citation type="journal article" date="2011" name="J. Bacteriol.">
        <title>Genome sequence of Chthoniobacter flavus Ellin428, an aerobic heterotrophic soil bacterium.</title>
        <authorList>
            <person name="Kant R."/>
            <person name="van Passel M.W."/>
            <person name="Palva A."/>
            <person name="Lucas S."/>
            <person name="Lapidus A."/>
            <person name="Glavina Del Rio T."/>
            <person name="Dalin E."/>
            <person name="Tice H."/>
            <person name="Bruce D."/>
            <person name="Goodwin L."/>
            <person name="Pitluck S."/>
            <person name="Larimer F.W."/>
            <person name="Land M.L."/>
            <person name="Hauser L."/>
            <person name="Sangwan P."/>
            <person name="de Vos W.M."/>
            <person name="Janssen P.H."/>
            <person name="Smidt H."/>
        </authorList>
    </citation>
    <scope>NUCLEOTIDE SEQUENCE [LARGE SCALE GENOMIC DNA]</scope>
    <source>
        <strain evidence="2 3">Ellin428</strain>
    </source>
</reference>
<evidence type="ECO:0000256" key="1">
    <source>
        <dbReference type="SAM" id="Coils"/>
    </source>
</evidence>
<protein>
    <submittedName>
        <fullName evidence="2">Uncharacterized protein</fullName>
    </submittedName>
</protein>
<gene>
    <name evidence="2" type="ORF">CfE428DRAFT_5805</name>
</gene>
<proteinExistence type="predicted"/>
<organism evidence="2 3">
    <name type="scientific">Chthoniobacter flavus Ellin428</name>
    <dbReference type="NCBI Taxonomy" id="497964"/>
    <lineage>
        <taxon>Bacteria</taxon>
        <taxon>Pseudomonadati</taxon>
        <taxon>Verrucomicrobiota</taxon>
        <taxon>Spartobacteria</taxon>
        <taxon>Chthoniobacterales</taxon>
        <taxon>Chthoniobacteraceae</taxon>
        <taxon>Chthoniobacter</taxon>
    </lineage>
</organism>
<keyword evidence="3" id="KW-1185">Reference proteome</keyword>
<dbReference type="EMBL" id="ABVL01000029">
    <property type="protein sequence ID" value="EDY16692.1"/>
    <property type="molecule type" value="Genomic_DNA"/>
</dbReference>
<keyword evidence="1" id="KW-0175">Coiled coil</keyword>
<dbReference type="Pfam" id="PF10123">
    <property type="entry name" value="Mu-like_Pro"/>
    <property type="match status" value="1"/>
</dbReference>
<dbReference type="STRING" id="497964.CfE428DRAFT_5805"/>
<feature type="coiled-coil region" evidence="1">
    <location>
        <begin position="178"/>
        <end position="252"/>
    </location>
</feature>
<dbReference type="AlphaFoldDB" id="B4DA65"/>
<evidence type="ECO:0000313" key="2">
    <source>
        <dbReference type="EMBL" id="EDY16692.1"/>
    </source>
</evidence>
<dbReference type="InterPro" id="IPR012106">
    <property type="entry name" value="Phage_Mu_Gp1"/>
</dbReference>
<dbReference type="InParanoid" id="B4DA65"/>
<comment type="caution">
    <text evidence="2">The sequence shown here is derived from an EMBL/GenBank/DDBJ whole genome shotgun (WGS) entry which is preliminary data.</text>
</comment>
<evidence type="ECO:0000313" key="3">
    <source>
        <dbReference type="Proteomes" id="UP000005824"/>
    </source>
</evidence>